<dbReference type="UniPathway" id="UPA00034">
    <property type="reaction ID" value="UER00018"/>
</dbReference>
<dbReference type="RefSeq" id="WP_008038603.1">
    <property type="nucleotide sequence ID" value="NZ_JH725147.1"/>
</dbReference>
<dbReference type="InterPro" id="IPR022663">
    <property type="entry name" value="DapB_C"/>
</dbReference>
<keyword evidence="4 13" id="KW-0521">NADP</keyword>
<dbReference type="GO" id="GO:0051287">
    <property type="term" value="F:NAD binding"/>
    <property type="evidence" value="ECO:0007669"/>
    <property type="project" value="UniProtKB-UniRule"/>
</dbReference>
<dbReference type="PATRIC" id="fig|1094558.3.peg.846"/>
<dbReference type="PANTHER" id="PTHR20836">
    <property type="entry name" value="DIHYDRODIPICOLINATE REDUCTASE"/>
    <property type="match status" value="1"/>
</dbReference>
<dbReference type="EMBL" id="AIMB01000007">
    <property type="protein sequence ID" value="EJF90370.1"/>
    <property type="molecule type" value="Genomic_DNA"/>
</dbReference>
<comment type="pathway">
    <text evidence="9 13">Amino-acid biosynthesis; L-lysine biosynthesis via DAP pathway; (S)-tetrahydrodipicolinate from L-aspartate: step 4/4.</text>
</comment>
<keyword evidence="3 13" id="KW-0028">Amino-acid biosynthesis</keyword>
<evidence type="ECO:0000256" key="6">
    <source>
        <dbReference type="ARBA" id="ARBA00023002"/>
    </source>
</evidence>
<accession>J1K035</accession>
<dbReference type="GO" id="GO:0009089">
    <property type="term" value="P:lysine biosynthetic process via diaminopimelate"/>
    <property type="evidence" value="ECO:0007669"/>
    <property type="project" value="UniProtKB-UniRule"/>
</dbReference>
<dbReference type="GO" id="GO:0050661">
    <property type="term" value="F:NADP binding"/>
    <property type="evidence" value="ECO:0007669"/>
    <property type="project" value="UniProtKB-UniRule"/>
</dbReference>
<comment type="function">
    <text evidence="13">Catalyzes the conversion of 4-hydroxy-tetrahydrodipicolinate (HTPA) to tetrahydrodipicolinate.</text>
</comment>
<organism evidence="16 17">
    <name type="scientific">Bartonella tamiae Th239</name>
    <dbReference type="NCBI Taxonomy" id="1094558"/>
    <lineage>
        <taxon>Bacteria</taxon>
        <taxon>Pseudomonadati</taxon>
        <taxon>Pseudomonadota</taxon>
        <taxon>Alphaproteobacteria</taxon>
        <taxon>Hyphomicrobiales</taxon>
        <taxon>Bartonellaceae</taxon>
        <taxon>Bartonella</taxon>
    </lineage>
</organism>
<evidence type="ECO:0000313" key="17">
    <source>
        <dbReference type="Proteomes" id="UP000008952"/>
    </source>
</evidence>
<evidence type="ECO:0000256" key="7">
    <source>
        <dbReference type="ARBA" id="ARBA00023027"/>
    </source>
</evidence>
<dbReference type="HOGENOM" id="CLU_047479_2_1_5"/>
<dbReference type="FunFam" id="3.30.360.10:FF:000004">
    <property type="entry name" value="4-hydroxy-tetrahydrodipicolinate reductase"/>
    <property type="match status" value="1"/>
</dbReference>
<keyword evidence="5 13" id="KW-0220">Diaminopimelate biosynthesis</keyword>
<dbReference type="PROSITE" id="PS01298">
    <property type="entry name" value="DAPB"/>
    <property type="match status" value="1"/>
</dbReference>
<comment type="catalytic activity">
    <reaction evidence="12 13">
        <text>(S)-2,3,4,5-tetrahydrodipicolinate + NAD(+) + H2O = (2S,4S)-4-hydroxy-2,3,4,5-tetrahydrodipicolinate + NADH + H(+)</text>
        <dbReference type="Rhea" id="RHEA:35323"/>
        <dbReference type="ChEBI" id="CHEBI:15377"/>
        <dbReference type="ChEBI" id="CHEBI:15378"/>
        <dbReference type="ChEBI" id="CHEBI:16845"/>
        <dbReference type="ChEBI" id="CHEBI:57540"/>
        <dbReference type="ChEBI" id="CHEBI:57945"/>
        <dbReference type="ChEBI" id="CHEBI:67139"/>
        <dbReference type="EC" id="1.17.1.8"/>
    </reaction>
</comment>
<dbReference type="Gene3D" id="3.40.50.720">
    <property type="entry name" value="NAD(P)-binding Rossmann-like Domain"/>
    <property type="match status" value="1"/>
</dbReference>
<comment type="caution">
    <text evidence="16">The sequence shown here is derived from an EMBL/GenBank/DDBJ whole genome shotgun (WGS) entry which is preliminary data.</text>
</comment>
<feature type="binding site" evidence="13">
    <location>
        <position position="156"/>
    </location>
    <ligand>
        <name>(S)-2,3,4,5-tetrahydrodipicolinate</name>
        <dbReference type="ChEBI" id="CHEBI:16845"/>
    </ligand>
</feature>
<feature type="domain" description="Dihydrodipicolinate reductase C-terminal" evidence="15">
    <location>
        <begin position="127"/>
        <end position="264"/>
    </location>
</feature>
<dbReference type="PIRSF" id="PIRSF000161">
    <property type="entry name" value="DHPR"/>
    <property type="match status" value="1"/>
</dbReference>
<dbReference type="InterPro" id="IPR000846">
    <property type="entry name" value="DapB_N"/>
</dbReference>
<dbReference type="GO" id="GO:0005829">
    <property type="term" value="C:cytosol"/>
    <property type="evidence" value="ECO:0007669"/>
    <property type="project" value="TreeGrafter"/>
</dbReference>
<evidence type="ECO:0000256" key="12">
    <source>
        <dbReference type="ARBA" id="ARBA00049396"/>
    </source>
</evidence>
<reference evidence="16 17" key="1">
    <citation type="submission" date="2012-03" db="EMBL/GenBank/DDBJ databases">
        <title>The Genome Sequence of Bartonella tamiae Th239.</title>
        <authorList>
            <consortium name="The Broad Institute Genome Sequencing Platform"/>
            <consortium name="The Broad Institute Genome Sequencing Center for Infectious Disease"/>
            <person name="Feldgarden M."/>
            <person name="Kirby J."/>
            <person name="Kosoy M."/>
            <person name="Birtles R."/>
            <person name="Probert W.S."/>
            <person name="Chiaraviglio L."/>
            <person name="Young S.K."/>
            <person name="Zeng Q."/>
            <person name="Gargeya S."/>
            <person name="Fitzgerald M."/>
            <person name="Haas B."/>
            <person name="Abouelleil A."/>
            <person name="Alvarado L."/>
            <person name="Arachchi H.M."/>
            <person name="Berlin A."/>
            <person name="Chapman S.B."/>
            <person name="Gearin G."/>
            <person name="Goldberg J."/>
            <person name="Griggs A."/>
            <person name="Gujja S."/>
            <person name="Hansen M."/>
            <person name="Heiman D."/>
            <person name="Howarth C."/>
            <person name="Larimer J."/>
            <person name="Lui A."/>
            <person name="MacDonald P.J.P."/>
            <person name="McCowen C."/>
            <person name="Montmayeur A."/>
            <person name="Murphy C."/>
            <person name="Neiman D."/>
            <person name="Pearson M."/>
            <person name="Priest M."/>
            <person name="Roberts A."/>
            <person name="Saif S."/>
            <person name="Shea T."/>
            <person name="Sisk P."/>
            <person name="Stolte C."/>
            <person name="Sykes S."/>
            <person name="Wortman J."/>
            <person name="Nusbaum C."/>
            <person name="Birren B."/>
        </authorList>
    </citation>
    <scope>NUCLEOTIDE SEQUENCE [LARGE SCALE GENOMIC DNA]</scope>
    <source>
        <strain evidence="16 17">Th239</strain>
    </source>
</reference>
<name>J1K035_9HYPH</name>
<gene>
    <name evidence="13" type="primary">dapB</name>
    <name evidence="16" type="ORF">ME5_00771</name>
</gene>
<evidence type="ECO:0000259" key="15">
    <source>
        <dbReference type="Pfam" id="PF05173"/>
    </source>
</evidence>
<evidence type="ECO:0000256" key="9">
    <source>
        <dbReference type="ARBA" id="ARBA00037922"/>
    </source>
</evidence>
<evidence type="ECO:0000256" key="11">
    <source>
        <dbReference type="ARBA" id="ARBA00049080"/>
    </source>
</evidence>
<dbReference type="PANTHER" id="PTHR20836:SF0">
    <property type="entry name" value="4-HYDROXY-TETRAHYDRODIPICOLINATE REDUCTASE 1, CHLOROPLASTIC-RELATED"/>
    <property type="match status" value="1"/>
</dbReference>
<dbReference type="eggNOG" id="COG0289">
    <property type="taxonomic scope" value="Bacteria"/>
</dbReference>
<evidence type="ECO:0000313" key="16">
    <source>
        <dbReference type="EMBL" id="EJF90370.1"/>
    </source>
</evidence>
<evidence type="ECO:0000256" key="8">
    <source>
        <dbReference type="ARBA" id="ARBA00023154"/>
    </source>
</evidence>
<dbReference type="Gene3D" id="3.30.360.10">
    <property type="entry name" value="Dihydrodipicolinate Reductase, domain 2"/>
    <property type="match status" value="1"/>
</dbReference>
<dbReference type="InterPro" id="IPR023940">
    <property type="entry name" value="DHDPR_bac"/>
</dbReference>
<evidence type="ECO:0000256" key="4">
    <source>
        <dbReference type="ARBA" id="ARBA00022857"/>
    </source>
</evidence>
<dbReference type="NCBIfam" id="TIGR00036">
    <property type="entry name" value="dapB"/>
    <property type="match status" value="1"/>
</dbReference>
<feature type="binding site" evidence="13">
    <location>
        <begin position="97"/>
        <end position="99"/>
    </location>
    <ligand>
        <name>NAD(+)</name>
        <dbReference type="ChEBI" id="CHEBI:57540"/>
    </ligand>
</feature>
<dbReference type="CDD" id="cd02274">
    <property type="entry name" value="DHDPR_N"/>
    <property type="match status" value="1"/>
</dbReference>
<protein>
    <recommendedName>
        <fullName evidence="10 13">4-hydroxy-tetrahydrodipicolinate reductase</fullName>
        <shortName evidence="13">HTPA reductase</shortName>
        <ecNumber evidence="10 13">1.17.1.8</ecNumber>
    </recommendedName>
</protein>
<comment type="caution">
    <text evidence="13">Lacks conserved residue(s) required for the propagation of feature annotation.</text>
</comment>
<dbReference type="Proteomes" id="UP000008952">
    <property type="component" value="Unassembled WGS sequence"/>
</dbReference>
<evidence type="ECO:0000256" key="10">
    <source>
        <dbReference type="ARBA" id="ARBA00038983"/>
    </source>
</evidence>
<dbReference type="GO" id="GO:0008839">
    <property type="term" value="F:4-hydroxy-tetrahydrodipicolinate reductase"/>
    <property type="evidence" value="ECO:0007669"/>
    <property type="project" value="UniProtKB-UniRule"/>
</dbReference>
<dbReference type="STRING" id="1094558.ME5_00771"/>
<dbReference type="GO" id="GO:0016726">
    <property type="term" value="F:oxidoreductase activity, acting on CH or CH2 groups, NAD or NADP as acceptor"/>
    <property type="evidence" value="ECO:0007669"/>
    <property type="project" value="UniProtKB-UniRule"/>
</dbReference>
<dbReference type="HAMAP" id="MF_00102">
    <property type="entry name" value="DapB"/>
    <property type="match status" value="1"/>
</dbReference>
<evidence type="ECO:0000256" key="1">
    <source>
        <dbReference type="ARBA" id="ARBA00006642"/>
    </source>
</evidence>
<comment type="similarity">
    <text evidence="1 13">Belongs to the DapB family.</text>
</comment>
<evidence type="ECO:0000256" key="5">
    <source>
        <dbReference type="ARBA" id="ARBA00022915"/>
    </source>
</evidence>
<comment type="subunit">
    <text evidence="13">Homotetramer.</text>
</comment>
<keyword evidence="17" id="KW-1185">Reference proteome</keyword>
<comment type="subcellular location">
    <subcellularLocation>
        <location evidence="13">Cytoplasm</location>
    </subcellularLocation>
</comment>
<sequence length="268" mass="28213">MRLAVVGANGKMGGELIRAVKRIDGVTLSAAIVRQGSSYVGQDVNILVDGEKTGIIITDDPLPALAQSDGILDFTQPEASVMYAGFAAQARIVHIIGTTGFNPDQENKIQSAAAHAKIVKSGNMSLGVNLLAGLVHKAAQALSPNDYDIEISEMHHRRKIDAPSGTALLLGKAAANGRGVDLKKVGVYGRDGIMSPRQDGEIGFAALRGGTVIGDHSVIFAGTNERLVLSHFAQERSIFADGAVKAALWAYKQEKGLFSMLDVLGLND</sequence>
<proteinExistence type="inferred from homology"/>
<keyword evidence="2 13" id="KW-0963">Cytoplasm</keyword>
<feature type="domain" description="Dihydrodipicolinate reductase N-terminal" evidence="14">
    <location>
        <begin position="1"/>
        <end position="124"/>
    </location>
</feature>
<feature type="active site" description="Proton donor" evidence="13">
    <location>
        <position position="159"/>
    </location>
</feature>
<feature type="binding site" evidence="13">
    <location>
        <begin position="165"/>
        <end position="166"/>
    </location>
    <ligand>
        <name>(S)-2,3,4,5-tetrahydrodipicolinate</name>
        <dbReference type="ChEBI" id="CHEBI:16845"/>
    </ligand>
</feature>
<dbReference type="GO" id="GO:0019877">
    <property type="term" value="P:diaminopimelate biosynthetic process"/>
    <property type="evidence" value="ECO:0007669"/>
    <property type="project" value="UniProtKB-UniRule"/>
</dbReference>
<dbReference type="OrthoDB" id="9790352at2"/>
<dbReference type="AlphaFoldDB" id="J1K035"/>
<dbReference type="Pfam" id="PF05173">
    <property type="entry name" value="DapB_C"/>
    <property type="match status" value="1"/>
</dbReference>
<keyword evidence="7 13" id="KW-0520">NAD</keyword>
<feature type="active site" description="Proton donor/acceptor" evidence="13">
    <location>
        <position position="155"/>
    </location>
</feature>
<evidence type="ECO:0000256" key="2">
    <source>
        <dbReference type="ARBA" id="ARBA00022490"/>
    </source>
</evidence>
<dbReference type="InterPro" id="IPR036291">
    <property type="entry name" value="NAD(P)-bd_dom_sf"/>
</dbReference>
<feature type="binding site" evidence="13">
    <location>
        <begin position="7"/>
        <end position="12"/>
    </location>
    <ligand>
        <name>NAD(+)</name>
        <dbReference type="ChEBI" id="CHEBI:57540"/>
    </ligand>
</feature>
<keyword evidence="8 13" id="KW-0457">Lysine biosynthesis</keyword>
<keyword evidence="6 13" id="KW-0560">Oxidoreductase</keyword>
<dbReference type="InterPro" id="IPR022664">
    <property type="entry name" value="DapB_N_CS"/>
</dbReference>
<evidence type="ECO:0000256" key="13">
    <source>
        <dbReference type="HAMAP-Rule" id="MF_00102"/>
    </source>
</evidence>
<feature type="binding site" evidence="13">
    <location>
        <begin position="121"/>
        <end position="124"/>
    </location>
    <ligand>
        <name>NAD(+)</name>
        <dbReference type="ChEBI" id="CHEBI:57540"/>
    </ligand>
</feature>
<comment type="caution">
    <text evidence="13">Was originally thought to be a dihydrodipicolinate reductase (DHDPR), catalyzing the conversion of dihydrodipicolinate to tetrahydrodipicolinate. However, it was shown in E.coli that the substrate of the enzymatic reaction is not dihydrodipicolinate (DHDP) but in fact (2S,4S)-4-hydroxy-2,3,4,5-tetrahydrodipicolinic acid (HTPA), the product released by the DapA-catalyzed reaction.</text>
</comment>
<evidence type="ECO:0000256" key="3">
    <source>
        <dbReference type="ARBA" id="ARBA00022605"/>
    </source>
</evidence>
<dbReference type="EC" id="1.17.1.8" evidence="10 13"/>
<dbReference type="Pfam" id="PF01113">
    <property type="entry name" value="DapB_N"/>
    <property type="match status" value="1"/>
</dbReference>
<dbReference type="SUPFAM" id="SSF55347">
    <property type="entry name" value="Glyceraldehyde-3-phosphate dehydrogenase-like, C-terminal domain"/>
    <property type="match status" value="1"/>
</dbReference>
<dbReference type="SUPFAM" id="SSF51735">
    <property type="entry name" value="NAD(P)-binding Rossmann-fold domains"/>
    <property type="match status" value="1"/>
</dbReference>
<evidence type="ECO:0000259" key="14">
    <source>
        <dbReference type="Pfam" id="PF01113"/>
    </source>
</evidence>
<comment type="catalytic activity">
    <reaction evidence="11 13">
        <text>(S)-2,3,4,5-tetrahydrodipicolinate + NADP(+) + H2O = (2S,4S)-4-hydroxy-2,3,4,5-tetrahydrodipicolinate + NADPH + H(+)</text>
        <dbReference type="Rhea" id="RHEA:35331"/>
        <dbReference type="ChEBI" id="CHEBI:15377"/>
        <dbReference type="ChEBI" id="CHEBI:15378"/>
        <dbReference type="ChEBI" id="CHEBI:16845"/>
        <dbReference type="ChEBI" id="CHEBI:57783"/>
        <dbReference type="ChEBI" id="CHEBI:58349"/>
        <dbReference type="ChEBI" id="CHEBI:67139"/>
        <dbReference type="EC" id="1.17.1.8"/>
    </reaction>
</comment>